<evidence type="ECO:0000313" key="2">
    <source>
        <dbReference type="EMBL" id="AWM34909.1"/>
    </source>
</evidence>
<gene>
    <name evidence="2" type="ORF">DDQ68_20300</name>
</gene>
<dbReference type="KEGG" id="hnv:DDQ68_20300"/>
<dbReference type="InterPro" id="IPR001173">
    <property type="entry name" value="Glyco_trans_2-like"/>
</dbReference>
<dbReference type="RefSeq" id="WP_109657930.1">
    <property type="nucleotide sequence ID" value="NZ_CP029145.1"/>
</dbReference>
<dbReference type="Proteomes" id="UP000245999">
    <property type="component" value="Chromosome"/>
</dbReference>
<dbReference type="Pfam" id="PF00535">
    <property type="entry name" value="Glycos_transf_2"/>
    <property type="match status" value="1"/>
</dbReference>
<dbReference type="PANTHER" id="PTHR22916">
    <property type="entry name" value="GLYCOSYLTRANSFERASE"/>
    <property type="match status" value="1"/>
</dbReference>
<dbReference type="EMBL" id="CP029145">
    <property type="protein sequence ID" value="AWM34909.1"/>
    <property type="molecule type" value="Genomic_DNA"/>
</dbReference>
<keyword evidence="3" id="KW-1185">Reference proteome</keyword>
<dbReference type="AlphaFoldDB" id="A0A2Z3GL19"/>
<dbReference type="InterPro" id="IPR029044">
    <property type="entry name" value="Nucleotide-diphossugar_trans"/>
</dbReference>
<dbReference type="PANTHER" id="PTHR22916:SF3">
    <property type="entry name" value="UDP-GLCNAC:BETAGAL BETA-1,3-N-ACETYLGLUCOSAMINYLTRANSFERASE-LIKE PROTEIN 1"/>
    <property type="match status" value="1"/>
</dbReference>
<evidence type="ECO:0000313" key="3">
    <source>
        <dbReference type="Proteomes" id="UP000245999"/>
    </source>
</evidence>
<evidence type="ECO:0000259" key="1">
    <source>
        <dbReference type="Pfam" id="PF00535"/>
    </source>
</evidence>
<dbReference type="SUPFAM" id="SSF53448">
    <property type="entry name" value="Nucleotide-diphospho-sugar transferases"/>
    <property type="match status" value="1"/>
</dbReference>
<protein>
    <recommendedName>
        <fullName evidence="1">Glycosyltransferase 2-like domain-containing protein</fullName>
    </recommendedName>
</protein>
<name>A0A2Z3GL19_9BACT</name>
<feature type="domain" description="Glycosyltransferase 2-like" evidence="1">
    <location>
        <begin position="4"/>
        <end position="123"/>
    </location>
</feature>
<dbReference type="OrthoDB" id="9788101at2"/>
<reference evidence="3" key="1">
    <citation type="submission" date="2018-04" db="EMBL/GenBank/DDBJ databases">
        <title>Complete genome of Antarctic heterotrophic bacterium Hymenobacter nivis.</title>
        <authorList>
            <person name="Terashima M."/>
        </authorList>
    </citation>
    <scope>NUCLEOTIDE SEQUENCE [LARGE SCALE GENOMIC DNA]</scope>
    <source>
        <strain evidence="3">NBRC 111535</strain>
    </source>
</reference>
<accession>A0A2Z3GL19</accession>
<organism evidence="2 3">
    <name type="scientific">Hymenobacter nivis</name>
    <dbReference type="NCBI Taxonomy" id="1850093"/>
    <lineage>
        <taxon>Bacteria</taxon>
        <taxon>Pseudomonadati</taxon>
        <taxon>Bacteroidota</taxon>
        <taxon>Cytophagia</taxon>
        <taxon>Cytophagales</taxon>
        <taxon>Hymenobacteraceae</taxon>
        <taxon>Hymenobacter</taxon>
    </lineage>
</organism>
<proteinExistence type="predicted"/>
<dbReference type="Gene3D" id="3.90.550.10">
    <property type="entry name" value="Spore Coat Polysaccharide Biosynthesis Protein SpsA, Chain A"/>
    <property type="match status" value="1"/>
</dbReference>
<dbReference type="CDD" id="cd06433">
    <property type="entry name" value="GT_2_WfgS_like"/>
    <property type="match status" value="1"/>
</dbReference>
<sequence length="254" mass="29618">MIVSIVIPSFRQPTELDGALLSIAQQSRKDYEIIIVDGGSQDETEAVVKKYSHLPITFKSEPDKGIYDAMNKGIILSKGSYVYFMGCDDRLAAPDVLEKVFDCIDITNNHVIYGDALFSDTGMRYDGEFTHFKLLEKNICHQAIFTRKDVFARLGNFDTRYVIYADWEFNMRWFNTSWLKRRYVGIIVSHFNATGFSSSHDDKVFFAEQQSLIKKYFPKIVQYLIKNRSKRLHQRTINFLTFNRIEIIKKLMKI</sequence>
<dbReference type="GO" id="GO:0016758">
    <property type="term" value="F:hexosyltransferase activity"/>
    <property type="evidence" value="ECO:0007669"/>
    <property type="project" value="UniProtKB-ARBA"/>
</dbReference>